<dbReference type="GO" id="GO:0006355">
    <property type="term" value="P:regulation of DNA-templated transcription"/>
    <property type="evidence" value="ECO:0007669"/>
    <property type="project" value="TreeGrafter"/>
</dbReference>
<dbReference type="InterPro" id="IPR036427">
    <property type="entry name" value="Bromodomain-like_sf"/>
</dbReference>
<dbReference type="InterPro" id="IPR001487">
    <property type="entry name" value="Bromodomain"/>
</dbReference>
<feature type="domain" description="Bromo" evidence="4">
    <location>
        <begin position="95"/>
        <end position="170"/>
    </location>
</feature>
<sequence>MLRTCRDVDRELLDQFPERARALVEQGYLRKSSTGKGTKRAVATSHGEQKVQNVKRSKIAAGTITVQSALELSKQEQATELKHCYRVINELLSDKYSDCNVHFLYPVDHVALNLPHYRSIVEFPNAAVDLSTMKENMEDGEYKAAKEFREDFKRVVHAAKLFNQDGSEVFEAANKLDEVFKTVWDETKQDKKKKPEKKDPTAMKNSA</sequence>
<dbReference type="SMART" id="SM00297">
    <property type="entry name" value="BROMO"/>
    <property type="match status" value="1"/>
</dbReference>
<evidence type="ECO:0000313" key="5">
    <source>
        <dbReference type="EMBL" id="KAK2608222.1"/>
    </source>
</evidence>
<evidence type="ECO:0000256" key="3">
    <source>
        <dbReference type="SAM" id="MobiDB-lite"/>
    </source>
</evidence>
<organism evidence="5 6">
    <name type="scientific">Phomopsis amygdali</name>
    <name type="common">Fusicoccum amygdali</name>
    <dbReference type="NCBI Taxonomy" id="1214568"/>
    <lineage>
        <taxon>Eukaryota</taxon>
        <taxon>Fungi</taxon>
        <taxon>Dikarya</taxon>
        <taxon>Ascomycota</taxon>
        <taxon>Pezizomycotina</taxon>
        <taxon>Sordariomycetes</taxon>
        <taxon>Sordariomycetidae</taxon>
        <taxon>Diaporthales</taxon>
        <taxon>Diaporthaceae</taxon>
        <taxon>Diaporthe</taxon>
    </lineage>
</organism>
<evidence type="ECO:0000259" key="4">
    <source>
        <dbReference type="PROSITE" id="PS50014"/>
    </source>
</evidence>
<dbReference type="InterPro" id="IPR050935">
    <property type="entry name" value="Bromo_chromatin_reader"/>
</dbReference>
<dbReference type="PANTHER" id="PTHR22880:SF225">
    <property type="entry name" value="BROMODOMAIN-CONTAINING PROTEIN BET-1-RELATED"/>
    <property type="match status" value="1"/>
</dbReference>
<evidence type="ECO:0000256" key="2">
    <source>
        <dbReference type="PROSITE-ProRule" id="PRU00035"/>
    </source>
</evidence>
<proteinExistence type="predicted"/>
<dbReference type="GO" id="GO:0005634">
    <property type="term" value="C:nucleus"/>
    <property type="evidence" value="ECO:0007669"/>
    <property type="project" value="TreeGrafter"/>
</dbReference>
<feature type="region of interest" description="Disordered" evidence="3">
    <location>
        <begin position="186"/>
        <end position="207"/>
    </location>
</feature>
<dbReference type="AlphaFoldDB" id="A0AAD9SHU5"/>
<dbReference type="PANTHER" id="PTHR22880">
    <property type="entry name" value="FALZ-RELATED BROMODOMAIN-CONTAINING PROTEINS"/>
    <property type="match status" value="1"/>
</dbReference>
<keyword evidence="6" id="KW-1185">Reference proteome</keyword>
<keyword evidence="1 2" id="KW-0103">Bromodomain</keyword>
<comment type="caution">
    <text evidence="5">The sequence shown here is derived from an EMBL/GenBank/DDBJ whole genome shotgun (WGS) entry which is preliminary data.</text>
</comment>
<dbReference type="Pfam" id="PF00439">
    <property type="entry name" value="Bromodomain"/>
    <property type="match status" value="1"/>
</dbReference>
<evidence type="ECO:0000256" key="1">
    <source>
        <dbReference type="ARBA" id="ARBA00023117"/>
    </source>
</evidence>
<accession>A0AAD9SHU5</accession>
<dbReference type="Proteomes" id="UP001265746">
    <property type="component" value="Unassembled WGS sequence"/>
</dbReference>
<dbReference type="GO" id="GO:0000785">
    <property type="term" value="C:chromatin"/>
    <property type="evidence" value="ECO:0007669"/>
    <property type="project" value="TreeGrafter"/>
</dbReference>
<protein>
    <recommendedName>
        <fullName evidence="4">Bromo domain-containing protein</fullName>
    </recommendedName>
</protein>
<reference evidence="5" key="1">
    <citation type="submission" date="2023-06" db="EMBL/GenBank/DDBJ databases">
        <authorList>
            <person name="Noh H."/>
        </authorList>
    </citation>
    <scope>NUCLEOTIDE SEQUENCE</scope>
    <source>
        <strain evidence="5">DUCC20226</strain>
    </source>
</reference>
<dbReference type="PRINTS" id="PR00503">
    <property type="entry name" value="BROMODOMAIN"/>
</dbReference>
<name>A0AAD9SHU5_PHOAM</name>
<dbReference type="GO" id="GO:0006338">
    <property type="term" value="P:chromatin remodeling"/>
    <property type="evidence" value="ECO:0007669"/>
    <property type="project" value="TreeGrafter"/>
</dbReference>
<gene>
    <name evidence="5" type="ORF">N8I77_006846</name>
</gene>
<dbReference type="PROSITE" id="PS50014">
    <property type="entry name" value="BROMODOMAIN_2"/>
    <property type="match status" value="1"/>
</dbReference>
<dbReference type="SUPFAM" id="SSF47370">
    <property type="entry name" value="Bromodomain"/>
    <property type="match status" value="1"/>
</dbReference>
<evidence type="ECO:0000313" key="6">
    <source>
        <dbReference type="Proteomes" id="UP001265746"/>
    </source>
</evidence>
<dbReference type="EMBL" id="JAUJFL010000003">
    <property type="protein sequence ID" value="KAK2608222.1"/>
    <property type="molecule type" value="Genomic_DNA"/>
</dbReference>
<dbReference type="Gene3D" id="1.20.920.10">
    <property type="entry name" value="Bromodomain-like"/>
    <property type="match status" value="1"/>
</dbReference>